<dbReference type="Pfam" id="PF00126">
    <property type="entry name" value="HTH_1"/>
    <property type="match status" value="1"/>
</dbReference>
<dbReference type="KEGG" id="ptai:ICN73_07790"/>
<accession>A0A7L9GJY7</accession>
<dbReference type="AlphaFoldDB" id="A0A7L9GJY7"/>
<dbReference type="InterPro" id="IPR036388">
    <property type="entry name" value="WH-like_DNA-bd_sf"/>
</dbReference>
<dbReference type="PANTHER" id="PTHR30537">
    <property type="entry name" value="HTH-TYPE TRANSCRIPTIONAL REGULATOR"/>
    <property type="match status" value="1"/>
</dbReference>
<dbReference type="Gene3D" id="1.10.10.10">
    <property type="entry name" value="Winged helix-like DNA-binding domain superfamily/Winged helix DNA-binding domain"/>
    <property type="match status" value="1"/>
</dbReference>
<dbReference type="InterPro" id="IPR005119">
    <property type="entry name" value="LysR_subst-bd"/>
</dbReference>
<dbReference type="InterPro" id="IPR036390">
    <property type="entry name" value="WH_DNA-bd_sf"/>
</dbReference>
<evidence type="ECO:0000256" key="1">
    <source>
        <dbReference type="ARBA" id="ARBA00009437"/>
    </source>
</evidence>
<feature type="domain" description="HTH lysR-type" evidence="5">
    <location>
        <begin position="5"/>
        <end position="62"/>
    </location>
</feature>
<sequence>MNRFPPFKALVAFDASMRHNSFSEAARELHVTPGAIGQQIQKLEAWLGTALFVRSVRQIQPTIAAIRYWEDIQASLMRIQRASDELRMDQANEVWLSMPPTLAAKWFASRMGDFLSFRPDISLHLSASTTLIDFERDRVDLAIRYFDGNDPSLDSTLLYADEARLYCAPAYARKHSLNNPEDLVRVTLLQTTLLPHWPQWLEMHTRLSKAQISAIPSQHFDQSILAIETARHGQGVVLSSSILTQLEVQDGSLIEPFELTLPVSKGYFLVHLRGTQLRPAAAILKQWLIKRAEEERLLA</sequence>
<evidence type="ECO:0000259" key="5">
    <source>
        <dbReference type="PROSITE" id="PS50931"/>
    </source>
</evidence>
<evidence type="ECO:0000313" key="7">
    <source>
        <dbReference type="Proteomes" id="UP000593847"/>
    </source>
</evidence>
<gene>
    <name evidence="6" type="ORF">ICN73_07790</name>
</gene>
<dbReference type="Gene3D" id="3.40.190.10">
    <property type="entry name" value="Periplasmic binding protein-like II"/>
    <property type="match status" value="2"/>
</dbReference>
<keyword evidence="7" id="KW-1185">Reference proteome</keyword>
<dbReference type="Pfam" id="PF03466">
    <property type="entry name" value="LysR_substrate"/>
    <property type="match status" value="1"/>
</dbReference>
<name>A0A7L9GJY7_9PSED</name>
<dbReference type="InterPro" id="IPR000847">
    <property type="entry name" value="LysR_HTH_N"/>
</dbReference>
<keyword evidence="3" id="KW-0238">DNA-binding</keyword>
<dbReference type="CDD" id="cd08432">
    <property type="entry name" value="PBP2_GcdR_TrpI_HvrB_AmpR_like"/>
    <property type="match status" value="1"/>
</dbReference>
<evidence type="ECO:0000256" key="3">
    <source>
        <dbReference type="ARBA" id="ARBA00023125"/>
    </source>
</evidence>
<dbReference type="GO" id="GO:0006351">
    <property type="term" value="P:DNA-templated transcription"/>
    <property type="evidence" value="ECO:0007669"/>
    <property type="project" value="TreeGrafter"/>
</dbReference>
<evidence type="ECO:0000313" key="6">
    <source>
        <dbReference type="EMBL" id="QOJ92765.1"/>
    </source>
</evidence>
<dbReference type="GO" id="GO:0003700">
    <property type="term" value="F:DNA-binding transcription factor activity"/>
    <property type="evidence" value="ECO:0007669"/>
    <property type="project" value="InterPro"/>
</dbReference>
<dbReference type="GO" id="GO:0043565">
    <property type="term" value="F:sequence-specific DNA binding"/>
    <property type="evidence" value="ECO:0007669"/>
    <property type="project" value="TreeGrafter"/>
</dbReference>
<evidence type="ECO:0000256" key="2">
    <source>
        <dbReference type="ARBA" id="ARBA00023015"/>
    </source>
</evidence>
<keyword evidence="2" id="KW-0805">Transcription regulation</keyword>
<evidence type="ECO:0000256" key="4">
    <source>
        <dbReference type="ARBA" id="ARBA00023163"/>
    </source>
</evidence>
<organism evidence="6 7">
    <name type="scientific">Pseudomonas taiwanensis</name>
    <dbReference type="NCBI Taxonomy" id="470150"/>
    <lineage>
        <taxon>Bacteria</taxon>
        <taxon>Pseudomonadati</taxon>
        <taxon>Pseudomonadota</taxon>
        <taxon>Gammaproteobacteria</taxon>
        <taxon>Pseudomonadales</taxon>
        <taxon>Pseudomonadaceae</taxon>
        <taxon>Pseudomonas</taxon>
    </lineage>
</organism>
<proteinExistence type="inferred from homology"/>
<dbReference type="EMBL" id="CP062699">
    <property type="protein sequence ID" value="QOJ92765.1"/>
    <property type="molecule type" value="Genomic_DNA"/>
</dbReference>
<dbReference type="PANTHER" id="PTHR30537:SF74">
    <property type="entry name" value="HTH-TYPE TRANSCRIPTIONAL REGULATOR TRPI"/>
    <property type="match status" value="1"/>
</dbReference>
<keyword evidence="4" id="KW-0804">Transcription</keyword>
<dbReference type="SUPFAM" id="SSF46785">
    <property type="entry name" value="Winged helix' DNA-binding domain"/>
    <property type="match status" value="1"/>
</dbReference>
<comment type="similarity">
    <text evidence="1">Belongs to the LysR transcriptional regulatory family.</text>
</comment>
<reference evidence="6" key="1">
    <citation type="submission" date="2020-09" db="EMBL/GenBank/DDBJ databases">
        <title>Complete genome sequence of Pseudomonas taiwanensis CC, a plant growth-promoting and biotite-weathering strain.</title>
        <authorList>
            <person name="Cheng C."/>
        </authorList>
    </citation>
    <scope>NUCLEOTIDE SEQUENCE [LARGE SCALE GENOMIC DNA]</scope>
    <source>
        <strain evidence="6">WRS8</strain>
    </source>
</reference>
<dbReference type="Proteomes" id="UP000593847">
    <property type="component" value="Chromosome"/>
</dbReference>
<dbReference type="PRINTS" id="PR00039">
    <property type="entry name" value="HTHLYSR"/>
</dbReference>
<dbReference type="InterPro" id="IPR058163">
    <property type="entry name" value="LysR-type_TF_proteobact-type"/>
</dbReference>
<protein>
    <submittedName>
        <fullName evidence="6">LysR family transcriptional regulator</fullName>
    </submittedName>
</protein>
<dbReference type="SUPFAM" id="SSF53850">
    <property type="entry name" value="Periplasmic binding protein-like II"/>
    <property type="match status" value="1"/>
</dbReference>
<dbReference type="PROSITE" id="PS50931">
    <property type="entry name" value="HTH_LYSR"/>
    <property type="match status" value="1"/>
</dbReference>